<dbReference type="AlphaFoldDB" id="A0A816HC80"/>
<evidence type="ECO:0000313" key="6">
    <source>
        <dbReference type="Proteomes" id="UP000663834"/>
    </source>
</evidence>
<organism evidence="2 6">
    <name type="scientific">Rotaria magnacalcarata</name>
    <dbReference type="NCBI Taxonomy" id="392030"/>
    <lineage>
        <taxon>Eukaryota</taxon>
        <taxon>Metazoa</taxon>
        <taxon>Spiralia</taxon>
        <taxon>Gnathifera</taxon>
        <taxon>Rotifera</taxon>
        <taxon>Eurotatoria</taxon>
        <taxon>Bdelloidea</taxon>
        <taxon>Philodinida</taxon>
        <taxon>Philodinidae</taxon>
        <taxon>Rotaria</taxon>
    </lineage>
</organism>
<dbReference type="Proteomes" id="UP000676336">
    <property type="component" value="Unassembled WGS sequence"/>
</dbReference>
<dbReference type="OrthoDB" id="9988443at2759"/>
<name>A0A816HC80_9BILA</name>
<dbReference type="EMBL" id="CAJOBH010002461">
    <property type="protein sequence ID" value="CAF3907763.1"/>
    <property type="molecule type" value="Genomic_DNA"/>
</dbReference>
<protein>
    <recommendedName>
        <fullName evidence="7">MULE transposase domain-containing protein</fullName>
    </recommendedName>
</protein>
<dbReference type="Proteomes" id="UP000681967">
    <property type="component" value="Unassembled WGS sequence"/>
</dbReference>
<proteinExistence type="predicted"/>
<sequence length="198" mass="22969">MKAVAKQLPETLVTGCWFHFCQSCYRSIQQLGLMKVYDTDAEARHLLRAFMGLALLPMNLIHDGFIMLKKKVKTSCYRNQLEVFVSYFKSEWIDHFKPSMWCATQNRRFFSRVVQPHPNLWQFIQCLKEEESVVSHRMVQTGLGFSSTRPSKSTRAAARKTKQVEKLLNLLQSNKRSLIDTIMSFAYLVGEPVGRGRK</sequence>
<dbReference type="EMBL" id="CAJOBJ010059170">
    <property type="protein sequence ID" value="CAF4410455.1"/>
    <property type="molecule type" value="Genomic_DNA"/>
</dbReference>
<evidence type="ECO:0000313" key="1">
    <source>
        <dbReference type="EMBL" id="CAF1573850.1"/>
    </source>
</evidence>
<evidence type="ECO:0000313" key="5">
    <source>
        <dbReference type="EMBL" id="CAF4529199.1"/>
    </source>
</evidence>
<dbReference type="Proteomes" id="UP000681720">
    <property type="component" value="Unassembled WGS sequence"/>
</dbReference>
<accession>A0A816HC80</accession>
<dbReference type="Proteomes" id="UP000663834">
    <property type="component" value="Unassembled WGS sequence"/>
</dbReference>
<reference evidence="2" key="1">
    <citation type="submission" date="2021-02" db="EMBL/GenBank/DDBJ databases">
        <authorList>
            <person name="Nowell W R."/>
        </authorList>
    </citation>
    <scope>NUCLEOTIDE SEQUENCE</scope>
</reference>
<evidence type="ECO:0000313" key="4">
    <source>
        <dbReference type="EMBL" id="CAF4410455.1"/>
    </source>
</evidence>
<dbReference type="EMBL" id="CAJNOW010021897">
    <property type="protein sequence ID" value="CAF1685803.1"/>
    <property type="molecule type" value="Genomic_DNA"/>
</dbReference>
<evidence type="ECO:0000313" key="2">
    <source>
        <dbReference type="EMBL" id="CAF1685803.1"/>
    </source>
</evidence>
<evidence type="ECO:0000313" key="3">
    <source>
        <dbReference type="EMBL" id="CAF3907763.1"/>
    </source>
</evidence>
<gene>
    <name evidence="3" type="ORF">BYL167_LOCUS8815</name>
    <name evidence="1" type="ORF">CJN711_LOCUS32213</name>
    <name evidence="4" type="ORF">GIL414_LOCUS30596</name>
    <name evidence="2" type="ORF">KQP761_LOCUS38491</name>
    <name evidence="5" type="ORF">SMN809_LOCUS36148</name>
</gene>
<dbReference type="Proteomes" id="UP000663855">
    <property type="component" value="Unassembled WGS sequence"/>
</dbReference>
<dbReference type="EMBL" id="CAJOBI010088122">
    <property type="protein sequence ID" value="CAF4529199.1"/>
    <property type="molecule type" value="Genomic_DNA"/>
</dbReference>
<evidence type="ECO:0008006" key="7">
    <source>
        <dbReference type="Google" id="ProtNLM"/>
    </source>
</evidence>
<dbReference type="EMBL" id="CAJNOV010015493">
    <property type="protein sequence ID" value="CAF1573850.1"/>
    <property type="molecule type" value="Genomic_DNA"/>
</dbReference>
<comment type="caution">
    <text evidence="2">The sequence shown here is derived from an EMBL/GenBank/DDBJ whole genome shotgun (WGS) entry which is preliminary data.</text>
</comment>